<dbReference type="PIRSF" id="PIRSF000161">
    <property type="entry name" value="DHPR"/>
    <property type="match status" value="1"/>
</dbReference>
<evidence type="ECO:0000256" key="3">
    <source>
        <dbReference type="ARBA" id="ARBA00022605"/>
    </source>
</evidence>
<accession>A0ABT7QL19</accession>
<evidence type="ECO:0000256" key="4">
    <source>
        <dbReference type="ARBA" id="ARBA00022857"/>
    </source>
</evidence>
<evidence type="ECO:0000256" key="5">
    <source>
        <dbReference type="ARBA" id="ARBA00022915"/>
    </source>
</evidence>
<proteinExistence type="inferred from homology"/>
<organism evidence="16 17">
    <name type="scientific">Candidatus Doriopsillibacter californiensis</name>
    <dbReference type="NCBI Taxonomy" id="2970740"/>
    <lineage>
        <taxon>Bacteria</taxon>
        <taxon>Pseudomonadati</taxon>
        <taxon>Pseudomonadota</taxon>
        <taxon>Gammaproteobacteria</taxon>
        <taxon>Candidatus Tethybacterales</taxon>
        <taxon>Candidatus Persebacteraceae</taxon>
        <taxon>Candidatus Doriopsillibacter</taxon>
    </lineage>
</organism>
<comment type="subcellular location">
    <subcellularLocation>
        <location evidence="13">Cytoplasm</location>
    </subcellularLocation>
</comment>
<keyword evidence="2 13" id="KW-0963">Cytoplasm</keyword>
<evidence type="ECO:0000313" key="17">
    <source>
        <dbReference type="Proteomes" id="UP001168167"/>
    </source>
</evidence>
<dbReference type="Pfam" id="PF01113">
    <property type="entry name" value="DapB_N"/>
    <property type="match status" value="1"/>
</dbReference>
<dbReference type="Gene3D" id="3.40.50.720">
    <property type="entry name" value="NAD(P)-binding Rossmann-like Domain"/>
    <property type="match status" value="1"/>
</dbReference>
<evidence type="ECO:0000256" key="11">
    <source>
        <dbReference type="ARBA" id="ARBA00049080"/>
    </source>
</evidence>
<evidence type="ECO:0000256" key="7">
    <source>
        <dbReference type="ARBA" id="ARBA00023027"/>
    </source>
</evidence>
<dbReference type="Proteomes" id="UP001168167">
    <property type="component" value="Unassembled WGS sequence"/>
</dbReference>
<feature type="domain" description="Dihydrodipicolinate reductase C-terminal" evidence="15">
    <location>
        <begin position="123"/>
        <end position="264"/>
    </location>
</feature>
<evidence type="ECO:0000256" key="6">
    <source>
        <dbReference type="ARBA" id="ARBA00023002"/>
    </source>
</evidence>
<evidence type="ECO:0000259" key="14">
    <source>
        <dbReference type="Pfam" id="PF01113"/>
    </source>
</evidence>
<dbReference type="PANTHER" id="PTHR20836:SF0">
    <property type="entry name" value="4-HYDROXY-TETRAHYDRODIPICOLINATE REDUCTASE 1, CHLOROPLASTIC-RELATED"/>
    <property type="match status" value="1"/>
</dbReference>
<evidence type="ECO:0000256" key="8">
    <source>
        <dbReference type="ARBA" id="ARBA00023154"/>
    </source>
</evidence>
<comment type="catalytic activity">
    <reaction evidence="12 13">
        <text>(S)-2,3,4,5-tetrahydrodipicolinate + NAD(+) + H2O = (2S,4S)-4-hydroxy-2,3,4,5-tetrahydrodipicolinate + NADH + H(+)</text>
        <dbReference type="Rhea" id="RHEA:35323"/>
        <dbReference type="ChEBI" id="CHEBI:15377"/>
        <dbReference type="ChEBI" id="CHEBI:15378"/>
        <dbReference type="ChEBI" id="CHEBI:16845"/>
        <dbReference type="ChEBI" id="CHEBI:57540"/>
        <dbReference type="ChEBI" id="CHEBI:57945"/>
        <dbReference type="ChEBI" id="CHEBI:67139"/>
        <dbReference type="EC" id="1.17.1.8"/>
    </reaction>
</comment>
<evidence type="ECO:0000313" key="16">
    <source>
        <dbReference type="EMBL" id="MDM5147411.1"/>
    </source>
</evidence>
<keyword evidence="3 13" id="KW-0028">Amino-acid biosynthesis</keyword>
<evidence type="ECO:0000256" key="2">
    <source>
        <dbReference type="ARBA" id="ARBA00022490"/>
    </source>
</evidence>
<protein>
    <recommendedName>
        <fullName evidence="10 13">4-hydroxy-tetrahydrodipicolinate reductase</fullName>
        <shortName evidence="13">HTPA reductase</shortName>
        <ecNumber evidence="10 13">1.17.1.8</ecNumber>
    </recommendedName>
</protein>
<comment type="caution">
    <text evidence="13">Was originally thought to be a dihydrodipicolinate reductase (DHDPR), catalyzing the conversion of dihydrodipicolinate to tetrahydrodipicolinate. However, it was shown in E.coli that the substrate of the enzymatic reaction is not dihydrodipicolinate (DHDP) but in fact (2S,4S)-4-hydroxy-2,3,4,5-tetrahydrodipicolinic acid (HTPA), the product released by the DapA-catalyzed reaction.</text>
</comment>
<dbReference type="PROSITE" id="PS01298">
    <property type="entry name" value="DAPB"/>
    <property type="match status" value="1"/>
</dbReference>
<reference evidence="16" key="1">
    <citation type="submission" date="2022-08" db="EMBL/GenBank/DDBJ databases">
        <authorList>
            <person name="Dzunkova M."/>
            <person name="La Clair J."/>
            <person name="Tyml T."/>
            <person name="Doud D."/>
            <person name="Schulz F."/>
            <person name="Piquer S."/>
            <person name="Porcel Sanchis D."/>
            <person name="Osborn A."/>
            <person name="Robinson D."/>
            <person name="Louie K.B."/>
            <person name="Bowen B.P."/>
            <person name="Bowers R."/>
            <person name="Lee J."/>
            <person name="Arnau Llombart V."/>
            <person name="Diaz Villanueva W."/>
            <person name="Gosliner T."/>
            <person name="Northen T."/>
            <person name="Cheng J.-F."/>
            <person name="Burkart M.D."/>
            <person name="Woyke T."/>
        </authorList>
    </citation>
    <scope>NUCLEOTIDE SEQUENCE</scope>
    <source>
        <strain evidence="16">Df01</strain>
    </source>
</reference>
<keyword evidence="8 13" id="KW-0457">Lysine biosynthesis</keyword>
<reference evidence="16" key="2">
    <citation type="journal article" date="2023" name="Microbiome">
        <title>Synthase-selected sorting approach identifies a beta-lactone synthase in a nudibranch symbiotic bacterium.</title>
        <authorList>
            <person name="Dzunkova M."/>
            <person name="La Clair J.J."/>
            <person name="Tyml T."/>
            <person name="Doud D."/>
            <person name="Schulz F."/>
            <person name="Piquer-Esteban S."/>
            <person name="Porcel Sanchis D."/>
            <person name="Osborn A."/>
            <person name="Robinson D."/>
            <person name="Louie K.B."/>
            <person name="Bowen B.P."/>
            <person name="Bowers R.M."/>
            <person name="Lee J."/>
            <person name="Arnau V."/>
            <person name="Diaz-Villanueva W."/>
            <person name="Stepanauskas R."/>
            <person name="Gosliner T."/>
            <person name="Date S.V."/>
            <person name="Northen T.R."/>
            <person name="Cheng J.F."/>
            <person name="Burkart M.D."/>
            <person name="Woyke T."/>
        </authorList>
    </citation>
    <scope>NUCLEOTIDE SEQUENCE</scope>
    <source>
        <strain evidence="16">Df01</strain>
    </source>
</reference>
<dbReference type="HAMAP" id="MF_00102">
    <property type="entry name" value="DapB"/>
    <property type="match status" value="1"/>
</dbReference>
<keyword evidence="17" id="KW-1185">Reference proteome</keyword>
<feature type="binding site" evidence="13">
    <location>
        <begin position="117"/>
        <end position="120"/>
    </location>
    <ligand>
        <name>NAD(+)</name>
        <dbReference type="ChEBI" id="CHEBI:57540"/>
    </ligand>
</feature>
<dbReference type="CDD" id="cd02274">
    <property type="entry name" value="DHDPR_N"/>
    <property type="match status" value="1"/>
</dbReference>
<name>A0ABT7QL19_9GAMM</name>
<keyword evidence="6 13" id="KW-0560">Oxidoreductase</keyword>
<feature type="active site" description="Proton donor" evidence="13">
    <location>
        <position position="159"/>
    </location>
</feature>
<evidence type="ECO:0000256" key="9">
    <source>
        <dbReference type="ARBA" id="ARBA00037922"/>
    </source>
</evidence>
<feature type="binding site" evidence="13">
    <location>
        <begin position="10"/>
        <end position="15"/>
    </location>
    <ligand>
        <name>NAD(+)</name>
        <dbReference type="ChEBI" id="CHEBI:57540"/>
    </ligand>
</feature>
<evidence type="ECO:0000256" key="10">
    <source>
        <dbReference type="ARBA" id="ARBA00038983"/>
    </source>
</evidence>
<feature type="binding site" evidence="13">
    <location>
        <position position="156"/>
    </location>
    <ligand>
        <name>(S)-2,3,4,5-tetrahydrodipicolinate</name>
        <dbReference type="ChEBI" id="CHEBI:16845"/>
    </ligand>
</feature>
<keyword evidence="4 13" id="KW-0521">NADP</keyword>
<evidence type="ECO:0000256" key="13">
    <source>
        <dbReference type="HAMAP-Rule" id="MF_00102"/>
    </source>
</evidence>
<sequence length="276" mass="29296">MTMIRIGVAGSGGRMGQEIIAAVCADPRTTLVATYESPQHPRLGETAADGIFITTADNMKEHHLDALIDFTVPAASLQLTTLCEQHGVASVIGTTGFTEAEKLRLHELSSSIAIVLAPNMSVGVNALFELAEHAAKLLQAGALGGGYDMEVFETHHRNKKDAPSGTALYMGELLARTTGVDFSTAAVHDRHGREYSRKEHEIGFSVVRGGDIVGEHRAIFAGNGEQLEIVHRSTSRTNYAIGALRAALFAANATPGMYNMSAVLDVNKSPSITASL</sequence>
<comment type="caution">
    <text evidence="16">The sequence shown here is derived from an EMBL/GenBank/DDBJ whole genome shotgun (WGS) entry which is preliminary data.</text>
</comment>
<evidence type="ECO:0000256" key="1">
    <source>
        <dbReference type="ARBA" id="ARBA00006642"/>
    </source>
</evidence>
<gene>
    <name evidence="13 16" type="primary">dapB</name>
    <name evidence="16" type="ORF">NQX30_03375</name>
</gene>
<dbReference type="EC" id="1.17.1.8" evidence="10 13"/>
<dbReference type="Gene3D" id="3.30.360.10">
    <property type="entry name" value="Dihydrodipicolinate Reductase, domain 2"/>
    <property type="match status" value="1"/>
</dbReference>
<comment type="pathway">
    <text evidence="9 13">Amino-acid biosynthesis; L-lysine biosynthesis via DAP pathway; (S)-tetrahydrodipicolinate from L-aspartate: step 4/4.</text>
</comment>
<dbReference type="NCBIfam" id="TIGR00036">
    <property type="entry name" value="dapB"/>
    <property type="match status" value="1"/>
</dbReference>
<dbReference type="InterPro" id="IPR022663">
    <property type="entry name" value="DapB_C"/>
</dbReference>
<dbReference type="SUPFAM" id="SSF55347">
    <property type="entry name" value="Glyceraldehyde-3-phosphate dehydrogenase-like, C-terminal domain"/>
    <property type="match status" value="1"/>
</dbReference>
<comment type="caution">
    <text evidence="13">Lacks conserved residue(s) required for the propagation of feature annotation.</text>
</comment>
<dbReference type="InterPro" id="IPR022664">
    <property type="entry name" value="DapB_N_CS"/>
</dbReference>
<evidence type="ECO:0000256" key="12">
    <source>
        <dbReference type="ARBA" id="ARBA00049396"/>
    </source>
</evidence>
<comment type="catalytic activity">
    <reaction evidence="11 13">
        <text>(S)-2,3,4,5-tetrahydrodipicolinate + NADP(+) + H2O = (2S,4S)-4-hydroxy-2,3,4,5-tetrahydrodipicolinate + NADPH + H(+)</text>
        <dbReference type="Rhea" id="RHEA:35331"/>
        <dbReference type="ChEBI" id="CHEBI:15377"/>
        <dbReference type="ChEBI" id="CHEBI:15378"/>
        <dbReference type="ChEBI" id="CHEBI:16845"/>
        <dbReference type="ChEBI" id="CHEBI:57783"/>
        <dbReference type="ChEBI" id="CHEBI:58349"/>
        <dbReference type="ChEBI" id="CHEBI:67139"/>
        <dbReference type="EC" id="1.17.1.8"/>
    </reaction>
</comment>
<dbReference type="InterPro" id="IPR036291">
    <property type="entry name" value="NAD(P)-bd_dom_sf"/>
</dbReference>
<comment type="similarity">
    <text evidence="1 13">Belongs to the DapB family.</text>
</comment>
<feature type="active site" description="Proton donor/acceptor" evidence="13">
    <location>
        <position position="155"/>
    </location>
</feature>
<comment type="subunit">
    <text evidence="13">Homotetramer.</text>
</comment>
<dbReference type="SUPFAM" id="SSF51735">
    <property type="entry name" value="NAD(P)-binding Rossmann-fold domains"/>
    <property type="match status" value="1"/>
</dbReference>
<dbReference type="Pfam" id="PF05173">
    <property type="entry name" value="DapB_C"/>
    <property type="match status" value="1"/>
</dbReference>
<keyword evidence="5 13" id="KW-0220">Diaminopimelate biosynthesis</keyword>
<feature type="binding site" evidence="13">
    <location>
        <position position="36"/>
    </location>
    <ligand>
        <name>NAD(+)</name>
        <dbReference type="ChEBI" id="CHEBI:57540"/>
    </ligand>
</feature>
<dbReference type="PANTHER" id="PTHR20836">
    <property type="entry name" value="DIHYDRODIPICOLINATE REDUCTASE"/>
    <property type="match status" value="1"/>
</dbReference>
<feature type="binding site" evidence="13">
    <location>
        <begin position="93"/>
        <end position="95"/>
    </location>
    <ligand>
        <name>NAD(+)</name>
        <dbReference type="ChEBI" id="CHEBI:57540"/>
    </ligand>
</feature>
<comment type="function">
    <text evidence="13">Catalyzes the conversion of 4-hydroxy-tetrahydrodipicolinate (HTPA) to tetrahydrodipicolinate.</text>
</comment>
<feature type="binding site" evidence="13">
    <location>
        <begin position="165"/>
        <end position="166"/>
    </location>
    <ligand>
        <name>(S)-2,3,4,5-tetrahydrodipicolinate</name>
        <dbReference type="ChEBI" id="CHEBI:16845"/>
    </ligand>
</feature>
<evidence type="ECO:0000259" key="15">
    <source>
        <dbReference type="Pfam" id="PF05173"/>
    </source>
</evidence>
<dbReference type="EMBL" id="JANQAO010000002">
    <property type="protein sequence ID" value="MDM5147411.1"/>
    <property type="molecule type" value="Genomic_DNA"/>
</dbReference>
<dbReference type="InterPro" id="IPR023940">
    <property type="entry name" value="DHDPR_bac"/>
</dbReference>
<dbReference type="InterPro" id="IPR000846">
    <property type="entry name" value="DapB_N"/>
</dbReference>
<keyword evidence="7 13" id="KW-0520">NAD</keyword>
<feature type="domain" description="Dihydrodipicolinate reductase N-terminal" evidence="14">
    <location>
        <begin position="4"/>
        <end position="120"/>
    </location>
</feature>
<dbReference type="GO" id="GO:0008839">
    <property type="term" value="F:4-hydroxy-tetrahydrodipicolinate reductase"/>
    <property type="evidence" value="ECO:0007669"/>
    <property type="project" value="UniProtKB-EC"/>
</dbReference>